<dbReference type="InterPro" id="IPR001387">
    <property type="entry name" value="Cro/C1-type_HTH"/>
</dbReference>
<dbReference type="SUPFAM" id="SSF47413">
    <property type="entry name" value="lambda repressor-like DNA-binding domains"/>
    <property type="match status" value="1"/>
</dbReference>
<evidence type="ECO:0000313" key="3">
    <source>
        <dbReference type="Proteomes" id="UP001324634"/>
    </source>
</evidence>
<dbReference type="AlphaFoldDB" id="A0AAX4HJ72"/>
<dbReference type="CDD" id="cd00093">
    <property type="entry name" value="HTH_XRE"/>
    <property type="match status" value="1"/>
</dbReference>
<dbReference type="KEGG" id="psti:SOO65_11290"/>
<sequence>MKKLYGTLQVYQFVTLAVSSWSKLLYNRGMKDFKNILQQEYLRRVSKNPHYSLRAFAQHLDVNHAILSMVLSGKRKVTKNMVMKFSNALGLSPQETSKYLEEEISEAEKSFFLLQNDVFSFISEWYYDAILELTLVPKTKIEPKTISQILDIPLVQATIALETLERLELLKKNDQGRYEITYKNSINYLDPDTTTSAQKNYQRSVLEKSLEALENIDRKKRDHTSTTMAINSKDLQKAKELIKKFRHDLNAFMQRDESDLDEVYQLQVSFFPLTITDSNRSSYEN</sequence>
<organism evidence="2 3">
    <name type="scientific">Peredibacter starrii</name>
    <dbReference type="NCBI Taxonomy" id="28202"/>
    <lineage>
        <taxon>Bacteria</taxon>
        <taxon>Pseudomonadati</taxon>
        <taxon>Bdellovibrionota</taxon>
        <taxon>Bacteriovoracia</taxon>
        <taxon>Bacteriovoracales</taxon>
        <taxon>Bacteriovoracaceae</taxon>
        <taxon>Peredibacter</taxon>
    </lineage>
</organism>
<feature type="domain" description="HTH cro/C1-type" evidence="1">
    <location>
        <begin position="42"/>
        <end position="96"/>
    </location>
</feature>
<dbReference type="Pfam" id="PF14394">
    <property type="entry name" value="DUF4423"/>
    <property type="match status" value="1"/>
</dbReference>
<dbReference type="InterPro" id="IPR011873">
    <property type="entry name" value="CHP02147"/>
</dbReference>
<dbReference type="InterPro" id="IPR025537">
    <property type="entry name" value="DUF4423"/>
</dbReference>
<evidence type="ECO:0000259" key="1">
    <source>
        <dbReference type="PROSITE" id="PS50943"/>
    </source>
</evidence>
<accession>A0AAX4HJ72</accession>
<name>A0AAX4HJ72_9BACT</name>
<dbReference type="Gene3D" id="1.10.260.40">
    <property type="entry name" value="lambda repressor-like DNA-binding domains"/>
    <property type="match status" value="1"/>
</dbReference>
<dbReference type="EMBL" id="CP139487">
    <property type="protein sequence ID" value="WPU63269.1"/>
    <property type="molecule type" value="Genomic_DNA"/>
</dbReference>
<dbReference type="GO" id="GO:0003677">
    <property type="term" value="F:DNA binding"/>
    <property type="evidence" value="ECO:0007669"/>
    <property type="project" value="InterPro"/>
</dbReference>
<dbReference type="RefSeq" id="WP_321389672.1">
    <property type="nucleotide sequence ID" value="NZ_CP139487.1"/>
</dbReference>
<evidence type="ECO:0000313" key="2">
    <source>
        <dbReference type="EMBL" id="WPU63269.1"/>
    </source>
</evidence>
<gene>
    <name evidence="2" type="ORF">SOO65_11290</name>
</gene>
<dbReference type="NCBIfam" id="TIGR02147">
    <property type="entry name" value="Fsuc_second"/>
    <property type="match status" value="1"/>
</dbReference>
<reference evidence="2 3" key="1">
    <citation type="submission" date="2023-11" db="EMBL/GenBank/DDBJ databases">
        <title>Peredibacter starrii A3.12.</title>
        <authorList>
            <person name="Mitchell R.J."/>
        </authorList>
    </citation>
    <scope>NUCLEOTIDE SEQUENCE [LARGE SCALE GENOMIC DNA]</scope>
    <source>
        <strain evidence="2 3">A3.12</strain>
    </source>
</reference>
<keyword evidence="3" id="KW-1185">Reference proteome</keyword>
<protein>
    <submittedName>
        <fullName evidence="2">TIGR02147 family protein</fullName>
    </submittedName>
</protein>
<dbReference type="PROSITE" id="PS50943">
    <property type="entry name" value="HTH_CROC1"/>
    <property type="match status" value="1"/>
</dbReference>
<proteinExistence type="predicted"/>
<dbReference type="Proteomes" id="UP001324634">
    <property type="component" value="Chromosome"/>
</dbReference>
<dbReference type="InterPro" id="IPR010982">
    <property type="entry name" value="Lambda_DNA-bd_dom_sf"/>
</dbReference>